<dbReference type="SUPFAM" id="SSF52540">
    <property type="entry name" value="P-loop containing nucleoside triphosphate hydrolases"/>
    <property type="match status" value="1"/>
</dbReference>
<dbReference type="PANTHER" id="PTHR42788:SF13">
    <property type="entry name" value="ALIPHATIC SULFONATES IMPORT ATP-BINDING PROTEIN SSUB"/>
    <property type="match status" value="1"/>
</dbReference>
<dbReference type="InterPro" id="IPR003593">
    <property type="entry name" value="AAA+_ATPase"/>
</dbReference>
<dbReference type="InterPro" id="IPR003439">
    <property type="entry name" value="ABC_transporter-like_ATP-bd"/>
</dbReference>
<dbReference type="PaxDb" id="246196-MSMEI_2055"/>
<dbReference type="AlphaFoldDB" id="A0QU72"/>
<dbReference type="PROSITE" id="PS50893">
    <property type="entry name" value="ABC_TRANSPORTER_2"/>
    <property type="match status" value="1"/>
</dbReference>
<accession>A0QU72</accession>
<dbReference type="OrthoDB" id="8773773at2"/>
<dbReference type="InterPro" id="IPR017871">
    <property type="entry name" value="ABC_transporter-like_CS"/>
</dbReference>
<dbReference type="Gene3D" id="3.40.50.300">
    <property type="entry name" value="P-loop containing nucleotide triphosphate hydrolases"/>
    <property type="match status" value="1"/>
</dbReference>
<feature type="domain" description="ABC transporter" evidence="4">
    <location>
        <begin position="23"/>
        <end position="256"/>
    </location>
</feature>
<proteinExistence type="predicted"/>
<dbReference type="KEGG" id="msm:MSMEG_2102"/>
<dbReference type="InterPro" id="IPR050166">
    <property type="entry name" value="ABC_transporter_ATP-bind"/>
</dbReference>
<evidence type="ECO:0000259" key="4">
    <source>
        <dbReference type="PROSITE" id="PS50893"/>
    </source>
</evidence>
<dbReference type="GO" id="GO:0005524">
    <property type="term" value="F:ATP binding"/>
    <property type="evidence" value="ECO:0007669"/>
    <property type="project" value="UniProtKB-KW"/>
</dbReference>
<evidence type="ECO:0000256" key="2">
    <source>
        <dbReference type="ARBA" id="ARBA00022741"/>
    </source>
</evidence>
<reference evidence="5 6" key="1">
    <citation type="submission" date="2006-10" db="EMBL/GenBank/DDBJ databases">
        <authorList>
            <person name="Fleischmann R.D."/>
            <person name="Dodson R.J."/>
            <person name="Haft D.H."/>
            <person name="Merkel J.S."/>
            <person name="Nelson W.C."/>
            <person name="Fraser C.M."/>
        </authorList>
    </citation>
    <scope>NUCLEOTIDE SEQUENCE [LARGE SCALE GENOMIC DNA]</scope>
    <source>
        <strain evidence="6">ATCC 700084 / mc(2)155</strain>
    </source>
</reference>
<dbReference type="PROSITE" id="PS00211">
    <property type="entry name" value="ABC_TRANSPORTER_1"/>
    <property type="match status" value="1"/>
</dbReference>
<gene>
    <name evidence="5" type="ordered locus">MSMEG_2102</name>
</gene>
<dbReference type="Proteomes" id="UP000000757">
    <property type="component" value="Chromosome"/>
</dbReference>
<protein>
    <submittedName>
        <fullName evidence="5">Nitrate transport ATP-binding protein NrtD</fullName>
    </submittedName>
</protein>
<keyword evidence="1" id="KW-0813">Transport</keyword>
<dbReference type="RefSeq" id="WP_011728153.1">
    <property type="nucleotide sequence ID" value="NC_008596.1"/>
</dbReference>
<dbReference type="SMART" id="SM00382">
    <property type="entry name" value="AAA"/>
    <property type="match status" value="1"/>
</dbReference>
<name>A0QU72_MYCS2</name>
<sequence>MNVGRDTGGDTKRQKQSGEQFILRADRVTKRFSVKNNHNDVLSECSVDIREGEFVSLLGPSGCGKSTLLNMLAGFDLPDSGGVEFQGEPINGPSPQRVMCFQDSLQALLPWRTVQANVEFALSLAHVPRSDWPARVDELLTMVGLDRHRDSIPPQLSGGMRQKLQLARALSVDPAVLLMDEPFGALDAITREVMQRELLRIWAGSGKTVVFVTHDVGEAVLLSDTVYVMSTGPRAKIKHRFDIPADRPRSTTDPELSTLIDTIGRSLGSAAHA</sequence>
<dbReference type="GeneID" id="93456905"/>
<dbReference type="EMBL" id="CP000480">
    <property type="protein sequence ID" value="ABK70152.1"/>
    <property type="molecule type" value="Genomic_DNA"/>
</dbReference>
<organism evidence="5 6">
    <name type="scientific">Mycolicibacterium smegmatis (strain ATCC 700084 / mc(2)155)</name>
    <name type="common">Mycobacterium smegmatis</name>
    <dbReference type="NCBI Taxonomy" id="246196"/>
    <lineage>
        <taxon>Bacteria</taxon>
        <taxon>Bacillati</taxon>
        <taxon>Actinomycetota</taxon>
        <taxon>Actinomycetes</taxon>
        <taxon>Mycobacteriales</taxon>
        <taxon>Mycobacteriaceae</taxon>
        <taxon>Mycolicibacterium</taxon>
    </lineage>
</organism>
<dbReference type="InterPro" id="IPR027417">
    <property type="entry name" value="P-loop_NTPase"/>
</dbReference>
<dbReference type="STRING" id="246196.MSMEG_2102"/>
<dbReference type="PANTHER" id="PTHR42788">
    <property type="entry name" value="TAURINE IMPORT ATP-BINDING PROTEIN-RELATED"/>
    <property type="match status" value="1"/>
</dbReference>
<keyword evidence="2" id="KW-0547">Nucleotide-binding</keyword>
<evidence type="ECO:0000256" key="1">
    <source>
        <dbReference type="ARBA" id="ARBA00022448"/>
    </source>
</evidence>
<evidence type="ECO:0000256" key="3">
    <source>
        <dbReference type="ARBA" id="ARBA00022840"/>
    </source>
</evidence>
<dbReference type="CDD" id="cd03293">
    <property type="entry name" value="ABC_NrtD_SsuB_transporters"/>
    <property type="match status" value="1"/>
</dbReference>
<dbReference type="Pfam" id="PF00005">
    <property type="entry name" value="ABC_tran"/>
    <property type="match status" value="1"/>
</dbReference>
<keyword evidence="3 5" id="KW-0067">ATP-binding</keyword>
<keyword evidence="6" id="KW-1185">Reference proteome</keyword>
<dbReference type="eggNOG" id="COG1116">
    <property type="taxonomic scope" value="Bacteria"/>
</dbReference>
<dbReference type="PATRIC" id="fig|246196.19.peg.2078"/>
<evidence type="ECO:0000313" key="5">
    <source>
        <dbReference type="EMBL" id="ABK70152.1"/>
    </source>
</evidence>
<dbReference type="GO" id="GO:0016887">
    <property type="term" value="F:ATP hydrolysis activity"/>
    <property type="evidence" value="ECO:0007669"/>
    <property type="project" value="InterPro"/>
</dbReference>
<evidence type="ECO:0000313" key="6">
    <source>
        <dbReference type="Proteomes" id="UP000000757"/>
    </source>
</evidence>